<dbReference type="SMART" id="SM00849">
    <property type="entry name" value="Lactamase_B"/>
    <property type="match status" value="1"/>
</dbReference>
<dbReference type="InterPro" id="IPR001279">
    <property type="entry name" value="Metallo-B-lactamas"/>
</dbReference>
<dbReference type="PANTHER" id="PTHR30619:SF7">
    <property type="entry name" value="BETA-LACTAMASE DOMAIN PROTEIN"/>
    <property type="match status" value="1"/>
</dbReference>
<evidence type="ECO:0000259" key="1">
    <source>
        <dbReference type="SMART" id="SM00849"/>
    </source>
</evidence>
<sequence>MAKKKKKLKRLLIALPIALVFILIINLCDQGILPQQLQKPLDAFNNATDGLLYQKKTTKALSVHFIDVGQGDSTLISCEGKYMLIDGGTSDVAQKVENYLESQGVESLSYVVGTHPHDDHIGGLVGVLGKFHVDNVILSGATTTTNSFKRLLNTISDKKYGILQAKIGNTYNLGGAKFTILAPLAKYDELNDMSVVIRLTYKNTSFLFMGDASSISERDMLSKYKDLSADVIKIGHHGSKTASSTDFLKAVHPSIAVISVGRDNSYGLPSNEVVRRVKDSGAKLFRTDYDGTVVIESDGKKLSYKEEK</sequence>
<dbReference type="Gene3D" id="3.60.15.10">
    <property type="entry name" value="Ribonuclease Z/Hydroxyacylglutathione hydrolase-like"/>
    <property type="match status" value="1"/>
</dbReference>
<dbReference type="InterPro" id="IPR036866">
    <property type="entry name" value="RibonucZ/Hydroxyglut_hydro"/>
</dbReference>
<gene>
    <name evidence="2" type="ORF">CCDG5_0886</name>
</gene>
<proteinExistence type="predicted"/>
<dbReference type="InterPro" id="IPR052159">
    <property type="entry name" value="Competence_DNA_uptake"/>
</dbReference>
<accession>A0A078KS86</accession>
<evidence type="ECO:0000313" key="3">
    <source>
        <dbReference type="Proteomes" id="UP000032431"/>
    </source>
</evidence>
<dbReference type="KEGG" id="ccel:CCDG5_0886"/>
<organism evidence="2 3">
    <name type="scientific">[Clostridium] cellulosi</name>
    <dbReference type="NCBI Taxonomy" id="29343"/>
    <lineage>
        <taxon>Bacteria</taxon>
        <taxon>Bacillati</taxon>
        <taxon>Bacillota</taxon>
        <taxon>Clostridia</taxon>
        <taxon>Eubacteriales</taxon>
        <taxon>Oscillospiraceae</taxon>
        <taxon>Oscillospiraceae incertae sedis</taxon>
    </lineage>
</organism>
<protein>
    <recommendedName>
        <fullName evidence="1">Metallo-beta-lactamase domain-containing protein</fullName>
    </recommendedName>
</protein>
<dbReference type="PANTHER" id="PTHR30619">
    <property type="entry name" value="DNA INTERNALIZATION/COMPETENCE PROTEIN COMEC/REC2"/>
    <property type="match status" value="1"/>
</dbReference>
<dbReference type="Proteomes" id="UP000032431">
    <property type="component" value="Chromosome I"/>
</dbReference>
<dbReference type="CDD" id="cd07731">
    <property type="entry name" value="ComA-like_MBL-fold"/>
    <property type="match status" value="1"/>
</dbReference>
<keyword evidence="3" id="KW-1185">Reference proteome</keyword>
<dbReference type="HOGENOM" id="CLU_010363_0_2_9"/>
<feature type="domain" description="Metallo-beta-lactamase" evidence="1">
    <location>
        <begin position="70"/>
        <end position="262"/>
    </location>
</feature>
<dbReference type="EMBL" id="LM995447">
    <property type="protein sequence ID" value="CDZ24010.1"/>
    <property type="molecule type" value="Genomic_DNA"/>
</dbReference>
<dbReference type="AlphaFoldDB" id="A0A078KS86"/>
<dbReference type="PATRIC" id="fig|29343.3.peg.943"/>
<dbReference type="STRING" id="29343.CCDG5_0886"/>
<dbReference type="InterPro" id="IPR035681">
    <property type="entry name" value="ComA-like_MBL"/>
</dbReference>
<name>A0A078KS86_9FIRM</name>
<evidence type="ECO:0000313" key="2">
    <source>
        <dbReference type="EMBL" id="CDZ24010.1"/>
    </source>
</evidence>
<dbReference type="Pfam" id="PF00753">
    <property type="entry name" value="Lactamase_B"/>
    <property type="match status" value="1"/>
</dbReference>
<reference evidence="3" key="1">
    <citation type="submission" date="2014-07" db="EMBL/GenBank/DDBJ databases">
        <authorList>
            <person name="Wibberg D."/>
        </authorList>
    </citation>
    <scope>NUCLEOTIDE SEQUENCE [LARGE SCALE GENOMIC DNA]</scope>
    <source>
        <strain evidence="3">DG5</strain>
    </source>
</reference>
<dbReference type="SUPFAM" id="SSF56281">
    <property type="entry name" value="Metallo-hydrolase/oxidoreductase"/>
    <property type="match status" value="1"/>
</dbReference>
<dbReference type="OrthoDB" id="9761531at2"/>